<dbReference type="InterPro" id="IPR015890">
    <property type="entry name" value="Chorismate_C"/>
</dbReference>
<evidence type="ECO:0000259" key="6">
    <source>
        <dbReference type="Pfam" id="PF00425"/>
    </source>
</evidence>
<evidence type="ECO:0000256" key="5">
    <source>
        <dbReference type="ARBA" id="ARBA00041564"/>
    </source>
</evidence>
<dbReference type="SUPFAM" id="SSF56322">
    <property type="entry name" value="ADC synthase"/>
    <property type="match status" value="1"/>
</dbReference>
<reference evidence="7 8" key="1">
    <citation type="submission" date="2018-11" db="EMBL/GenBank/DDBJ databases">
        <title>Genomic Encyclopedia of Type Strains, Phase IV (KMG-IV): sequencing the most valuable type-strain genomes for metagenomic binning, comparative biology and taxonomic classification.</title>
        <authorList>
            <person name="Goeker M."/>
        </authorList>
    </citation>
    <scope>NUCLEOTIDE SEQUENCE [LARGE SCALE GENOMIC DNA]</scope>
    <source>
        <strain evidence="7 8">DSM 29158</strain>
    </source>
</reference>
<evidence type="ECO:0000256" key="3">
    <source>
        <dbReference type="ARBA" id="ARBA00012824"/>
    </source>
</evidence>
<dbReference type="RefSeq" id="WP_170152735.1">
    <property type="nucleotide sequence ID" value="NZ_RKRK01000002.1"/>
</dbReference>
<sequence>MQQNNTKPNPFEIDIKYLADFIVKIYERQHKFLNKQLAIHDDYINEFNMKNENKFYMYKDLKQTIHIGIGVNQLVDASQYNEWCSTSIAQKGLYMADFDGNTTGPFNEFTDHIWLPHVQLTCTIADSKVKIYPEFSENMNGEHIYAILNYIRKSLKSNDELSHYAALGTMKELDVAQYQQSVKQILKEIKQNHIEKTVIARQVEFKFNNLGVRKNAVLKNLLISKDDNYHIWIENKGLCFISETPERLVRIEGDTLYTNGVAGTLYGQDKNQQSLLKDEKNINEHNFVVKDIISGIEPYIKEDSIQVGAPKLLSNTHVHHIYTSIEAKLNQNEPIDIIQKMHPTPALGGVPTDKATSLMSTLEPFERHLYGAPIGIVSNQKECDIAVGIRSMMMDKKRAILYAGSGIVEGSSVQEEQKETLYKFKPMLTLLGAEKHVK</sequence>
<evidence type="ECO:0000313" key="7">
    <source>
        <dbReference type="EMBL" id="RPF57642.1"/>
    </source>
</evidence>
<dbReference type="NCBIfam" id="TIGR00543">
    <property type="entry name" value="isochor_syn"/>
    <property type="match status" value="1"/>
</dbReference>
<keyword evidence="8" id="KW-1185">Reference proteome</keyword>
<dbReference type="Pfam" id="PF00425">
    <property type="entry name" value="Chorismate_bind"/>
    <property type="match status" value="1"/>
</dbReference>
<dbReference type="PANTHER" id="PTHR42839:SF1">
    <property type="entry name" value="ISOCHORISMATE SYNTHASE MENF"/>
    <property type="match status" value="1"/>
</dbReference>
<dbReference type="GO" id="GO:0009697">
    <property type="term" value="P:salicylic acid biosynthetic process"/>
    <property type="evidence" value="ECO:0007669"/>
    <property type="project" value="TreeGrafter"/>
</dbReference>
<feature type="domain" description="Chorismate-utilising enzyme C-terminal" evidence="6">
    <location>
        <begin position="176"/>
        <end position="423"/>
    </location>
</feature>
<evidence type="ECO:0000313" key="8">
    <source>
        <dbReference type="Proteomes" id="UP000277108"/>
    </source>
</evidence>
<dbReference type="InterPro" id="IPR004561">
    <property type="entry name" value="IsoChor_synthase"/>
</dbReference>
<evidence type="ECO:0000256" key="4">
    <source>
        <dbReference type="ARBA" id="ARBA00023235"/>
    </source>
</evidence>
<name>A0A3N5CCC8_9BACL</name>
<keyword evidence="4" id="KW-0413">Isomerase</keyword>
<dbReference type="EMBL" id="RKRK01000002">
    <property type="protein sequence ID" value="RPF57642.1"/>
    <property type="molecule type" value="Genomic_DNA"/>
</dbReference>
<comment type="similarity">
    <text evidence="2">Belongs to the isochorismate synthase family.</text>
</comment>
<dbReference type="PANTHER" id="PTHR42839">
    <property type="entry name" value="ISOCHORISMATE SYNTHASE ENTC"/>
    <property type="match status" value="1"/>
</dbReference>
<evidence type="ECO:0000256" key="1">
    <source>
        <dbReference type="ARBA" id="ARBA00000799"/>
    </source>
</evidence>
<dbReference type="Proteomes" id="UP000277108">
    <property type="component" value="Unassembled WGS sequence"/>
</dbReference>
<dbReference type="InterPro" id="IPR005801">
    <property type="entry name" value="ADC_synthase"/>
</dbReference>
<comment type="catalytic activity">
    <reaction evidence="1">
        <text>chorismate = isochorismate</text>
        <dbReference type="Rhea" id="RHEA:18985"/>
        <dbReference type="ChEBI" id="CHEBI:29748"/>
        <dbReference type="ChEBI" id="CHEBI:29780"/>
        <dbReference type="EC" id="5.4.4.2"/>
    </reaction>
</comment>
<proteinExistence type="inferred from homology"/>
<evidence type="ECO:0000256" key="2">
    <source>
        <dbReference type="ARBA" id="ARBA00005297"/>
    </source>
</evidence>
<dbReference type="Gene3D" id="3.60.120.10">
    <property type="entry name" value="Anthranilate synthase"/>
    <property type="match status" value="1"/>
</dbReference>
<gene>
    <name evidence="7" type="ORF">EDD62_0271</name>
</gene>
<dbReference type="AlphaFoldDB" id="A0A3N5CCC8"/>
<protein>
    <recommendedName>
        <fullName evidence="3">isochorismate synthase</fullName>
        <ecNumber evidence="3">5.4.4.2</ecNumber>
    </recommendedName>
    <alternativeName>
        <fullName evidence="5">Isochorismate mutase</fullName>
    </alternativeName>
</protein>
<comment type="caution">
    <text evidence="7">The sequence shown here is derived from an EMBL/GenBank/DDBJ whole genome shotgun (WGS) entry which is preliminary data.</text>
</comment>
<accession>A0A3N5CCC8</accession>
<dbReference type="GO" id="GO:0008909">
    <property type="term" value="F:isochorismate synthase activity"/>
    <property type="evidence" value="ECO:0007669"/>
    <property type="project" value="UniProtKB-EC"/>
</dbReference>
<organism evidence="7 8">
    <name type="scientific">Abyssicoccus albus</name>
    <dbReference type="NCBI Taxonomy" id="1817405"/>
    <lineage>
        <taxon>Bacteria</taxon>
        <taxon>Bacillati</taxon>
        <taxon>Bacillota</taxon>
        <taxon>Bacilli</taxon>
        <taxon>Bacillales</taxon>
        <taxon>Abyssicoccaceae</taxon>
    </lineage>
</organism>
<dbReference type="EC" id="5.4.4.2" evidence="3"/>